<dbReference type="AlphaFoldDB" id="A0A382FLL2"/>
<gene>
    <name evidence="1" type="ORF">METZ01_LOCUS215715</name>
</gene>
<evidence type="ECO:0000313" key="1">
    <source>
        <dbReference type="EMBL" id="SVB62861.1"/>
    </source>
</evidence>
<protein>
    <submittedName>
        <fullName evidence="1">Uncharacterized protein</fullName>
    </submittedName>
</protein>
<accession>A0A382FLL2</accession>
<sequence length="67" mass="7191">MFAGGEFAGELAVADVAEQPAQFRPRRLAKRDQVAAIDQRFLQLRLVLELGELGLQKLGVVELAGGG</sequence>
<proteinExistence type="predicted"/>
<organism evidence="1">
    <name type="scientific">marine metagenome</name>
    <dbReference type="NCBI Taxonomy" id="408172"/>
    <lineage>
        <taxon>unclassified sequences</taxon>
        <taxon>metagenomes</taxon>
        <taxon>ecological metagenomes</taxon>
    </lineage>
</organism>
<reference evidence="1" key="1">
    <citation type="submission" date="2018-05" db="EMBL/GenBank/DDBJ databases">
        <authorList>
            <person name="Lanie J.A."/>
            <person name="Ng W.-L."/>
            <person name="Kazmierczak K.M."/>
            <person name="Andrzejewski T.M."/>
            <person name="Davidsen T.M."/>
            <person name="Wayne K.J."/>
            <person name="Tettelin H."/>
            <person name="Glass J.I."/>
            <person name="Rusch D."/>
            <person name="Podicherti R."/>
            <person name="Tsui H.-C.T."/>
            <person name="Winkler M.E."/>
        </authorList>
    </citation>
    <scope>NUCLEOTIDE SEQUENCE</scope>
</reference>
<name>A0A382FLL2_9ZZZZ</name>
<dbReference type="EMBL" id="UINC01050189">
    <property type="protein sequence ID" value="SVB62861.1"/>
    <property type="molecule type" value="Genomic_DNA"/>
</dbReference>